<accession>A0ABV3Z8J0</accession>
<feature type="chain" id="PRO_5045965017" evidence="7">
    <location>
        <begin position="24"/>
        <end position="484"/>
    </location>
</feature>
<dbReference type="InterPro" id="IPR000917">
    <property type="entry name" value="Sulfatase_N"/>
</dbReference>
<evidence type="ECO:0000256" key="2">
    <source>
        <dbReference type="ARBA" id="ARBA00008779"/>
    </source>
</evidence>
<dbReference type="Pfam" id="PF00884">
    <property type="entry name" value="Sulfatase"/>
    <property type="match status" value="1"/>
</dbReference>
<dbReference type="RefSeq" id="WP_369327572.1">
    <property type="nucleotide sequence ID" value="NZ_JAULBC010000001.1"/>
</dbReference>
<dbReference type="Gene3D" id="3.30.1120.10">
    <property type="match status" value="1"/>
</dbReference>
<dbReference type="PROSITE" id="PS00149">
    <property type="entry name" value="SULFATASE_2"/>
    <property type="match status" value="1"/>
</dbReference>
<evidence type="ECO:0000313" key="9">
    <source>
        <dbReference type="EMBL" id="MEX6686182.1"/>
    </source>
</evidence>
<dbReference type="InterPro" id="IPR050738">
    <property type="entry name" value="Sulfatase"/>
</dbReference>
<protein>
    <submittedName>
        <fullName evidence="9">Sulfatase</fullName>
    </submittedName>
</protein>
<comment type="similarity">
    <text evidence="2">Belongs to the sulfatase family.</text>
</comment>
<gene>
    <name evidence="9" type="ORF">QTN47_01680</name>
</gene>
<keyword evidence="5" id="KW-0378">Hydrolase</keyword>
<keyword evidence="3" id="KW-0479">Metal-binding</keyword>
<name>A0ABV3Z8J0_9BACT</name>
<dbReference type="InterPro" id="IPR024607">
    <property type="entry name" value="Sulfatase_CS"/>
</dbReference>
<evidence type="ECO:0000256" key="6">
    <source>
        <dbReference type="ARBA" id="ARBA00022837"/>
    </source>
</evidence>
<dbReference type="PROSITE" id="PS00523">
    <property type="entry name" value="SULFATASE_1"/>
    <property type="match status" value="1"/>
</dbReference>
<dbReference type="SUPFAM" id="SSF53649">
    <property type="entry name" value="Alkaline phosphatase-like"/>
    <property type="match status" value="1"/>
</dbReference>
<evidence type="ECO:0000256" key="1">
    <source>
        <dbReference type="ARBA" id="ARBA00001913"/>
    </source>
</evidence>
<dbReference type="CDD" id="cd16144">
    <property type="entry name" value="ARS_like"/>
    <property type="match status" value="1"/>
</dbReference>
<feature type="signal peptide" evidence="7">
    <location>
        <begin position="1"/>
        <end position="23"/>
    </location>
</feature>
<comment type="cofactor">
    <cofactor evidence="1">
        <name>Ca(2+)</name>
        <dbReference type="ChEBI" id="CHEBI:29108"/>
    </cofactor>
</comment>
<keyword evidence="10" id="KW-1185">Reference proteome</keyword>
<proteinExistence type="inferred from homology"/>
<sequence>MKKILIAFVLVQFLLLQTISAQTKDDKRTKPNIITILVDDMGYADIGANGSTYYETPNIDALAANGIRFTNAYAAAAICSPTRAALMTGKYPARIGITDWILADFQGGKVVNDQNPIDYVNTKGKPLSCPPNPLFMELKETTIAERLKQNGYTTLHIGKWHLGPEKWYPTQQGFDYNIGGSDLGQPPSYFDPYENYNKDSVKYNIATLAPRRQGEYLTDRLGDELINFIAQHKNKPFYVNCAPYAVHTPLEGKKELVEKYKQKKAGEQNNPVYAAMIESLDQNVGKLVKALDSLHLLENTVIIFTSDNGGLLPVTNNLGLRSGKGYPYEGGIKIPLIVYWKQHLQKPAIIDQPVITMDIAATIVNLSGGDQKLEDGNSILPLLLEPKTKRAEDLFWHFPHYRGKDVTPYSIVRSGDFKLIRYYDDTPFELYDLKSDPLEQRNIYTTHQAQATALEKKLRAWLSEVNAKLPVKNNQTANAATLKN</sequence>
<dbReference type="InterPro" id="IPR017850">
    <property type="entry name" value="Alkaline_phosphatase_core_sf"/>
</dbReference>
<reference evidence="9 10" key="1">
    <citation type="submission" date="2023-07" db="EMBL/GenBank/DDBJ databases">
        <authorList>
            <person name="Lian W.-H."/>
        </authorList>
    </citation>
    <scope>NUCLEOTIDE SEQUENCE [LARGE SCALE GENOMIC DNA]</scope>
    <source>
        <strain evidence="9 10">SYSU DXS3180</strain>
    </source>
</reference>
<keyword evidence="6" id="KW-0106">Calcium</keyword>
<evidence type="ECO:0000256" key="4">
    <source>
        <dbReference type="ARBA" id="ARBA00022729"/>
    </source>
</evidence>
<dbReference type="Gene3D" id="3.40.720.10">
    <property type="entry name" value="Alkaline Phosphatase, subunit A"/>
    <property type="match status" value="1"/>
</dbReference>
<keyword evidence="4 7" id="KW-0732">Signal</keyword>
<dbReference type="PANTHER" id="PTHR42693">
    <property type="entry name" value="ARYLSULFATASE FAMILY MEMBER"/>
    <property type="match status" value="1"/>
</dbReference>
<evidence type="ECO:0000256" key="7">
    <source>
        <dbReference type="SAM" id="SignalP"/>
    </source>
</evidence>
<dbReference type="EMBL" id="JAULBC010000001">
    <property type="protein sequence ID" value="MEX6686182.1"/>
    <property type="molecule type" value="Genomic_DNA"/>
</dbReference>
<evidence type="ECO:0000313" key="10">
    <source>
        <dbReference type="Proteomes" id="UP001560573"/>
    </source>
</evidence>
<evidence type="ECO:0000259" key="8">
    <source>
        <dbReference type="Pfam" id="PF00884"/>
    </source>
</evidence>
<dbReference type="PANTHER" id="PTHR42693:SF42">
    <property type="entry name" value="ARYLSULFATASE G"/>
    <property type="match status" value="1"/>
</dbReference>
<organism evidence="9 10">
    <name type="scientific">Danxiaibacter flavus</name>
    <dbReference type="NCBI Taxonomy" id="3049108"/>
    <lineage>
        <taxon>Bacteria</taxon>
        <taxon>Pseudomonadati</taxon>
        <taxon>Bacteroidota</taxon>
        <taxon>Chitinophagia</taxon>
        <taxon>Chitinophagales</taxon>
        <taxon>Chitinophagaceae</taxon>
        <taxon>Danxiaibacter</taxon>
    </lineage>
</organism>
<evidence type="ECO:0000256" key="5">
    <source>
        <dbReference type="ARBA" id="ARBA00022801"/>
    </source>
</evidence>
<evidence type="ECO:0000256" key="3">
    <source>
        <dbReference type="ARBA" id="ARBA00022723"/>
    </source>
</evidence>
<feature type="domain" description="Sulfatase N-terminal" evidence="8">
    <location>
        <begin position="31"/>
        <end position="368"/>
    </location>
</feature>
<comment type="caution">
    <text evidence="9">The sequence shown here is derived from an EMBL/GenBank/DDBJ whole genome shotgun (WGS) entry which is preliminary data.</text>
</comment>
<dbReference type="Proteomes" id="UP001560573">
    <property type="component" value="Unassembled WGS sequence"/>
</dbReference>